<comment type="caution">
    <text evidence="3">The sequence shown here is derived from an EMBL/GenBank/DDBJ whole genome shotgun (WGS) entry which is preliminary data.</text>
</comment>
<dbReference type="GO" id="GO:0016020">
    <property type="term" value="C:membrane"/>
    <property type="evidence" value="ECO:0007669"/>
    <property type="project" value="InterPro"/>
</dbReference>
<feature type="transmembrane region" description="Helical" evidence="1">
    <location>
        <begin position="49"/>
        <end position="69"/>
    </location>
</feature>
<dbReference type="InterPro" id="IPR050640">
    <property type="entry name" value="Bact_2-comp_sensor_kinase"/>
</dbReference>
<gene>
    <name evidence="3" type="ORF">CWE22_07640</name>
</gene>
<proteinExistence type="predicted"/>
<accession>A0A7Z6ZVC5</accession>
<evidence type="ECO:0000313" key="3">
    <source>
        <dbReference type="EMBL" id="RUO42005.1"/>
    </source>
</evidence>
<evidence type="ECO:0000256" key="1">
    <source>
        <dbReference type="SAM" id="Phobius"/>
    </source>
</evidence>
<feature type="transmembrane region" description="Helical" evidence="1">
    <location>
        <begin position="90"/>
        <end position="109"/>
    </location>
</feature>
<dbReference type="PANTHER" id="PTHR34220:SF7">
    <property type="entry name" value="SENSOR HISTIDINE KINASE YPDA"/>
    <property type="match status" value="1"/>
</dbReference>
<keyword evidence="1" id="KW-0812">Transmembrane</keyword>
<dbReference type="InterPro" id="IPR036890">
    <property type="entry name" value="HATPase_C_sf"/>
</dbReference>
<evidence type="ECO:0000313" key="4">
    <source>
        <dbReference type="Proteomes" id="UP000287766"/>
    </source>
</evidence>
<feature type="transmembrane region" description="Helical" evidence="1">
    <location>
        <begin position="212"/>
        <end position="235"/>
    </location>
</feature>
<dbReference type="Pfam" id="PF06580">
    <property type="entry name" value="His_kinase"/>
    <property type="match status" value="1"/>
</dbReference>
<dbReference type="EMBL" id="PIPR01000001">
    <property type="protein sequence ID" value="RUO42005.1"/>
    <property type="molecule type" value="Genomic_DNA"/>
</dbReference>
<organism evidence="3 4">
    <name type="scientific">Pseudidiomarina aestuarii</name>
    <dbReference type="NCBI Taxonomy" id="624146"/>
    <lineage>
        <taxon>Bacteria</taxon>
        <taxon>Pseudomonadati</taxon>
        <taxon>Pseudomonadota</taxon>
        <taxon>Gammaproteobacteria</taxon>
        <taxon>Alteromonadales</taxon>
        <taxon>Idiomarinaceae</taxon>
        <taxon>Pseudidiomarina</taxon>
    </lineage>
</organism>
<reference evidence="4" key="1">
    <citation type="journal article" date="2018" name="Front. Microbiol.">
        <title>Genome-Based Analysis Reveals the Taxonomy and Diversity of the Family Idiomarinaceae.</title>
        <authorList>
            <person name="Liu Y."/>
            <person name="Lai Q."/>
            <person name="Shao Z."/>
        </authorList>
    </citation>
    <scope>NUCLEOTIDE SEQUENCE [LARGE SCALE GENOMIC DNA]</scope>
    <source>
        <strain evidence="4">KYW314</strain>
    </source>
</reference>
<keyword evidence="1" id="KW-1133">Transmembrane helix</keyword>
<dbReference type="Proteomes" id="UP000287766">
    <property type="component" value="Unassembled WGS sequence"/>
</dbReference>
<dbReference type="AlphaFoldDB" id="A0A7Z6ZVC5"/>
<dbReference type="PANTHER" id="PTHR34220">
    <property type="entry name" value="SENSOR HISTIDINE KINASE YPDA"/>
    <property type="match status" value="1"/>
</dbReference>
<sequence>MSKSMSELNFTRLKHYRLAVLLPLLTALAIEVFLSLQTTNGSALGAFSWVRFSLLTGVLISLYWLHLILQQSSQSDASVGWLRSLASLDAALVVLLLVWALFMTSLFVYNPDPMRNQPLEPVFDPVLMLQEWQLSLYYFWQFGVMAAVIFFYYWMNRYHFIRKILAQHGVYVYVLSSTLWLLLTYPVFAWLVLQLPLTIPDQSLLPSEDHNIFAAMNLLAAGSIWALTAPFILAFERQQGAKEVAEIKQQQVQAELKMLQQQVNPHFLFNTLNSIYALCLTGAANAATMLLNLSDLLRYVVYEGQKSRVLLSEDLDYLKNYIELQRMRLGDRCKLSWLANINDSQAKIAPLLLVMLVENAFKHGIEPTSAAGKIDIHSSLENGEFVFTCTNSLADIPNASHEAGIGLENLQRRLQLTYPGQHNLTSQQTGSLWHAELRILL</sequence>
<keyword evidence="1" id="KW-0472">Membrane</keyword>
<feature type="transmembrane region" description="Helical" evidence="1">
    <location>
        <begin position="137"/>
        <end position="155"/>
    </location>
</feature>
<dbReference type="GO" id="GO:0000155">
    <property type="term" value="F:phosphorelay sensor kinase activity"/>
    <property type="evidence" value="ECO:0007669"/>
    <property type="project" value="InterPro"/>
</dbReference>
<evidence type="ECO:0000259" key="2">
    <source>
        <dbReference type="Pfam" id="PF06580"/>
    </source>
</evidence>
<dbReference type="Gene3D" id="3.30.565.10">
    <property type="entry name" value="Histidine kinase-like ATPase, C-terminal domain"/>
    <property type="match status" value="1"/>
</dbReference>
<feature type="domain" description="Signal transduction histidine kinase internal region" evidence="2">
    <location>
        <begin position="254"/>
        <end position="332"/>
    </location>
</feature>
<protein>
    <recommendedName>
        <fullName evidence="2">Signal transduction histidine kinase internal region domain-containing protein</fullName>
    </recommendedName>
</protein>
<name>A0A7Z6ZVC5_9GAMM</name>
<feature type="transmembrane region" description="Helical" evidence="1">
    <location>
        <begin position="170"/>
        <end position="192"/>
    </location>
</feature>
<dbReference type="InterPro" id="IPR010559">
    <property type="entry name" value="Sig_transdc_His_kin_internal"/>
</dbReference>
<keyword evidence="4" id="KW-1185">Reference proteome</keyword>